<proteinExistence type="predicted"/>
<name>A0A1R1B5C4_PAELA</name>
<dbReference type="InterPro" id="IPR022761">
    <property type="entry name" value="Fumarate_lyase_N"/>
</dbReference>
<evidence type="ECO:0000259" key="2">
    <source>
        <dbReference type="Pfam" id="PF00206"/>
    </source>
</evidence>
<dbReference type="STRING" id="1401.BK123_05835"/>
<dbReference type="InterPro" id="IPR008948">
    <property type="entry name" value="L-Aspartase-like"/>
</dbReference>
<dbReference type="Proteomes" id="UP000187074">
    <property type="component" value="Unassembled WGS sequence"/>
</dbReference>
<dbReference type="PANTHER" id="PTHR42696">
    <property type="entry name" value="ASPARTATE AMMONIA-LYASE"/>
    <property type="match status" value="1"/>
</dbReference>
<dbReference type="SUPFAM" id="SSF48557">
    <property type="entry name" value="L-aspartase-like"/>
    <property type="match status" value="1"/>
</dbReference>
<dbReference type="GO" id="GO:0006531">
    <property type="term" value="P:aspartate metabolic process"/>
    <property type="evidence" value="ECO:0007669"/>
    <property type="project" value="TreeGrafter"/>
</dbReference>
<comment type="caution">
    <text evidence="3">The sequence shown here is derived from an EMBL/GenBank/DDBJ whole genome shotgun (WGS) entry which is preliminary data.</text>
</comment>
<dbReference type="PANTHER" id="PTHR42696:SF2">
    <property type="entry name" value="ASPARTATE AMMONIA-LYASE"/>
    <property type="match status" value="1"/>
</dbReference>
<dbReference type="AlphaFoldDB" id="A0A1R1B5C4"/>
<evidence type="ECO:0000313" key="4">
    <source>
        <dbReference type="Proteomes" id="UP000187074"/>
    </source>
</evidence>
<sequence length="384" mass="42698">MMLRIERDKNGEVNVPSHAYYGVETMRAAGEYPTVNARVHSEFIKALASVKSATVRAGIEHSIVPERIGNLIMKATDEIMDGKHSEQFITDYIHGSSSNILNVNMNEVLANRALELMLEDKGNYAVVDPDIHVNGPHTADWIISTTLNVAAHQSSHKLITAIEGLKYRLWMAKELLEGQRPADSADSVMMVSTRLIRSFRESAKQLQLDATPLTEAASRLKSIRIDSAPDAAMPHSYCELTERTVSYLRQITRTDYFAASHYQDSSSGSKSAYADLSSVLKTLAVNLFKLCCDIRNAFMSEKDMNPPNRIYYESAGFLHQICMQVIGYDHIINLAEEAGMPDDDTVPPVILYHLMESLDIMMKGIGSFASSLTREQNDADTTAD</sequence>
<dbReference type="GO" id="GO:0008797">
    <property type="term" value="F:aspartate ammonia-lyase activity"/>
    <property type="evidence" value="ECO:0007669"/>
    <property type="project" value="TreeGrafter"/>
</dbReference>
<dbReference type="GO" id="GO:0005829">
    <property type="term" value="C:cytosol"/>
    <property type="evidence" value="ECO:0007669"/>
    <property type="project" value="TreeGrafter"/>
</dbReference>
<dbReference type="Gene3D" id="1.10.275.10">
    <property type="entry name" value="Fumarase/aspartase (N-terminal domain)"/>
    <property type="match status" value="1"/>
</dbReference>
<keyword evidence="1" id="KW-0456">Lyase</keyword>
<dbReference type="InterPro" id="IPR051546">
    <property type="entry name" value="Aspartate_Ammonia-Lyase"/>
</dbReference>
<organism evidence="3 4">
    <name type="scientific">Paenibacillus lautus</name>
    <name type="common">Bacillus lautus</name>
    <dbReference type="NCBI Taxonomy" id="1401"/>
    <lineage>
        <taxon>Bacteria</taxon>
        <taxon>Bacillati</taxon>
        <taxon>Bacillota</taxon>
        <taxon>Bacilli</taxon>
        <taxon>Bacillales</taxon>
        <taxon>Paenibacillaceae</taxon>
        <taxon>Paenibacillus</taxon>
    </lineage>
</organism>
<dbReference type="InterPro" id="IPR024083">
    <property type="entry name" value="Fumarase/histidase_N"/>
</dbReference>
<evidence type="ECO:0000256" key="1">
    <source>
        <dbReference type="ARBA" id="ARBA00023239"/>
    </source>
</evidence>
<protein>
    <recommendedName>
        <fullName evidence="2">Fumarate lyase N-terminal domain-containing protein</fullName>
    </recommendedName>
</protein>
<accession>A0A1R1B5C4</accession>
<reference evidence="3 4" key="1">
    <citation type="submission" date="2016-11" db="EMBL/GenBank/DDBJ databases">
        <title>Paenibacillus species isolates.</title>
        <authorList>
            <person name="Beno S.M."/>
        </authorList>
    </citation>
    <scope>NUCLEOTIDE SEQUENCE [LARGE SCALE GENOMIC DNA]</scope>
    <source>
        <strain evidence="3 4">FSL F4-0100</strain>
    </source>
</reference>
<gene>
    <name evidence="3" type="ORF">BK123_05835</name>
</gene>
<evidence type="ECO:0000313" key="3">
    <source>
        <dbReference type="EMBL" id="OME94650.1"/>
    </source>
</evidence>
<dbReference type="EMBL" id="MRTF01000002">
    <property type="protein sequence ID" value="OME94650.1"/>
    <property type="molecule type" value="Genomic_DNA"/>
</dbReference>
<dbReference type="Pfam" id="PF00206">
    <property type="entry name" value="Lyase_1"/>
    <property type="match status" value="1"/>
</dbReference>
<feature type="domain" description="Fumarate lyase N-terminal" evidence="2">
    <location>
        <begin position="14"/>
        <end position="166"/>
    </location>
</feature>